<feature type="repeat" description="TPR" evidence="3">
    <location>
        <begin position="431"/>
        <end position="464"/>
    </location>
</feature>
<evidence type="ECO:0000313" key="6">
    <source>
        <dbReference type="Proteomes" id="UP000007266"/>
    </source>
</evidence>
<dbReference type="SUPFAM" id="SSF48452">
    <property type="entry name" value="TPR-like"/>
    <property type="match status" value="5"/>
</dbReference>
<accession>A0A139WFG6</accession>
<dbReference type="EMBL" id="KQ971352">
    <property type="protein sequence ID" value="KYB26666.1"/>
    <property type="molecule type" value="Genomic_DNA"/>
</dbReference>
<dbReference type="FunCoup" id="A0A139WFG6">
    <property type="interactions" value="727"/>
</dbReference>
<evidence type="ECO:0000256" key="1">
    <source>
        <dbReference type="ARBA" id="ARBA00022737"/>
    </source>
</evidence>
<dbReference type="InParanoid" id="A0A139WFG6"/>
<dbReference type="PROSITE" id="PS50005">
    <property type="entry name" value="TPR"/>
    <property type="match status" value="5"/>
</dbReference>
<feature type="coiled-coil region" evidence="4">
    <location>
        <begin position="312"/>
        <end position="366"/>
    </location>
</feature>
<dbReference type="PANTHER" id="PTHR15704:SF7">
    <property type="entry name" value="SUPERKILLER COMPLEX PROTEIN 3"/>
    <property type="match status" value="1"/>
</dbReference>
<feature type="repeat" description="TPR" evidence="3">
    <location>
        <begin position="465"/>
        <end position="498"/>
    </location>
</feature>
<evidence type="ECO:0000256" key="2">
    <source>
        <dbReference type="ARBA" id="ARBA00022803"/>
    </source>
</evidence>
<keyword evidence="6" id="KW-1185">Reference proteome</keyword>
<dbReference type="GO" id="GO:0055087">
    <property type="term" value="C:Ski complex"/>
    <property type="evidence" value="ECO:0000318"/>
    <property type="project" value="GO_Central"/>
</dbReference>
<dbReference type="Pfam" id="PF13432">
    <property type="entry name" value="TPR_16"/>
    <property type="match status" value="1"/>
</dbReference>
<reference evidence="5 6" key="2">
    <citation type="journal article" date="2010" name="Nucleic Acids Res.">
        <title>BeetleBase in 2010: revisions to provide comprehensive genomic information for Tribolium castaneum.</title>
        <authorList>
            <person name="Kim H.S."/>
            <person name="Murphy T."/>
            <person name="Xia J."/>
            <person name="Caragea D."/>
            <person name="Park Y."/>
            <person name="Beeman R.W."/>
            <person name="Lorenzen M.D."/>
            <person name="Butcher S."/>
            <person name="Manak J.R."/>
            <person name="Brown S.J."/>
        </authorList>
    </citation>
    <scope>GENOME REANNOTATION</scope>
    <source>
        <strain evidence="5 6">Georgia GA2</strain>
    </source>
</reference>
<reference evidence="5 6" key="1">
    <citation type="journal article" date="2008" name="Nature">
        <title>The genome of the model beetle and pest Tribolium castaneum.</title>
        <authorList>
            <consortium name="Tribolium Genome Sequencing Consortium"/>
            <person name="Richards S."/>
            <person name="Gibbs R.A."/>
            <person name="Weinstock G.M."/>
            <person name="Brown S.J."/>
            <person name="Denell R."/>
            <person name="Beeman R.W."/>
            <person name="Gibbs R."/>
            <person name="Beeman R.W."/>
            <person name="Brown S.J."/>
            <person name="Bucher G."/>
            <person name="Friedrich M."/>
            <person name="Grimmelikhuijzen C.J."/>
            <person name="Klingler M."/>
            <person name="Lorenzen M."/>
            <person name="Richards S."/>
            <person name="Roth S."/>
            <person name="Schroder R."/>
            <person name="Tautz D."/>
            <person name="Zdobnov E.M."/>
            <person name="Muzny D."/>
            <person name="Gibbs R.A."/>
            <person name="Weinstock G.M."/>
            <person name="Attaway T."/>
            <person name="Bell S."/>
            <person name="Buhay C.J."/>
            <person name="Chandrabose M.N."/>
            <person name="Chavez D."/>
            <person name="Clerk-Blankenburg K.P."/>
            <person name="Cree A."/>
            <person name="Dao M."/>
            <person name="Davis C."/>
            <person name="Chacko J."/>
            <person name="Dinh H."/>
            <person name="Dugan-Rocha S."/>
            <person name="Fowler G."/>
            <person name="Garner T.T."/>
            <person name="Garnes J."/>
            <person name="Gnirke A."/>
            <person name="Hawes A."/>
            <person name="Hernandez J."/>
            <person name="Hines S."/>
            <person name="Holder M."/>
            <person name="Hume J."/>
            <person name="Jhangiani S.N."/>
            <person name="Joshi V."/>
            <person name="Khan Z.M."/>
            <person name="Jackson L."/>
            <person name="Kovar C."/>
            <person name="Kowis A."/>
            <person name="Lee S."/>
            <person name="Lewis L.R."/>
            <person name="Margolis J."/>
            <person name="Morgan M."/>
            <person name="Nazareth L.V."/>
            <person name="Nguyen N."/>
            <person name="Okwuonu G."/>
            <person name="Parker D."/>
            <person name="Richards S."/>
            <person name="Ruiz S.J."/>
            <person name="Santibanez J."/>
            <person name="Savard J."/>
            <person name="Scherer S.E."/>
            <person name="Schneider B."/>
            <person name="Sodergren E."/>
            <person name="Tautz D."/>
            <person name="Vattahil S."/>
            <person name="Villasana D."/>
            <person name="White C.S."/>
            <person name="Wright R."/>
            <person name="Park Y."/>
            <person name="Beeman R.W."/>
            <person name="Lord J."/>
            <person name="Oppert B."/>
            <person name="Lorenzen M."/>
            <person name="Brown S."/>
            <person name="Wang L."/>
            <person name="Savard J."/>
            <person name="Tautz D."/>
            <person name="Richards S."/>
            <person name="Weinstock G."/>
            <person name="Gibbs R.A."/>
            <person name="Liu Y."/>
            <person name="Worley K."/>
            <person name="Weinstock G."/>
            <person name="Elsik C.G."/>
            <person name="Reese J.T."/>
            <person name="Elhaik E."/>
            <person name="Landan G."/>
            <person name="Graur D."/>
            <person name="Arensburger P."/>
            <person name="Atkinson P."/>
            <person name="Beeman R.W."/>
            <person name="Beidler J."/>
            <person name="Brown S.J."/>
            <person name="Demuth J.P."/>
            <person name="Drury D.W."/>
            <person name="Du Y.Z."/>
            <person name="Fujiwara H."/>
            <person name="Lorenzen M."/>
            <person name="Maselli V."/>
            <person name="Osanai M."/>
            <person name="Park Y."/>
            <person name="Robertson H.M."/>
            <person name="Tu Z."/>
            <person name="Wang J.J."/>
            <person name="Wang S."/>
            <person name="Richards S."/>
            <person name="Song H."/>
            <person name="Zhang L."/>
            <person name="Sodergren E."/>
            <person name="Werner D."/>
            <person name="Stanke M."/>
            <person name="Morgenstern B."/>
            <person name="Solovyev V."/>
            <person name="Kosarev P."/>
            <person name="Brown G."/>
            <person name="Chen H.C."/>
            <person name="Ermolaeva O."/>
            <person name="Hlavina W."/>
            <person name="Kapustin Y."/>
            <person name="Kiryutin B."/>
            <person name="Kitts P."/>
            <person name="Maglott D."/>
            <person name="Pruitt K."/>
            <person name="Sapojnikov V."/>
            <person name="Souvorov A."/>
            <person name="Mackey A.J."/>
            <person name="Waterhouse R.M."/>
            <person name="Wyder S."/>
            <person name="Zdobnov E.M."/>
            <person name="Zdobnov E.M."/>
            <person name="Wyder S."/>
            <person name="Kriventseva E.V."/>
            <person name="Kadowaki T."/>
            <person name="Bork P."/>
            <person name="Aranda M."/>
            <person name="Bao R."/>
            <person name="Beermann A."/>
            <person name="Berns N."/>
            <person name="Bolognesi R."/>
            <person name="Bonneton F."/>
            <person name="Bopp D."/>
            <person name="Brown S.J."/>
            <person name="Bucher G."/>
            <person name="Butts T."/>
            <person name="Chaumot A."/>
            <person name="Denell R.E."/>
            <person name="Ferrier D.E."/>
            <person name="Friedrich M."/>
            <person name="Gordon C.M."/>
            <person name="Jindra M."/>
            <person name="Klingler M."/>
            <person name="Lan Q."/>
            <person name="Lattorff H.M."/>
            <person name="Laudet V."/>
            <person name="von Levetsow C."/>
            <person name="Liu Z."/>
            <person name="Lutz R."/>
            <person name="Lynch J.A."/>
            <person name="da Fonseca R.N."/>
            <person name="Posnien N."/>
            <person name="Reuter R."/>
            <person name="Roth S."/>
            <person name="Savard J."/>
            <person name="Schinko J.B."/>
            <person name="Schmitt C."/>
            <person name="Schoppmeier M."/>
            <person name="Schroder R."/>
            <person name="Shippy T.D."/>
            <person name="Simonnet F."/>
            <person name="Marques-Souza H."/>
            <person name="Tautz D."/>
            <person name="Tomoyasu Y."/>
            <person name="Trauner J."/>
            <person name="Van der Zee M."/>
            <person name="Vervoort M."/>
            <person name="Wittkopp N."/>
            <person name="Wimmer E.A."/>
            <person name="Yang X."/>
            <person name="Jones A.K."/>
            <person name="Sattelle D.B."/>
            <person name="Ebert P.R."/>
            <person name="Nelson D."/>
            <person name="Scott J.G."/>
            <person name="Beeman R.W."/>
            <person name="Muthukrishnan S."/>
            <person name="Kramer K.J."/>
            <person name="Arakane Y."/>
            <person name="Beeman R.W."/>
            <person name="Zhu Q."/>
            <person name="Hogenkamp D."/>
            <person name="Dixit R."/>
            <person name="Oppert B."/>
            <person name="Jiang H."/>
            <person name="Zou Z."/>
            <person name="Marshall J."/>
            <person name="Elpidina E."/>
            <person name="Vinokurov K."/>
            <person name="Oppert C."/>
            <person name="Zou Z."/>
            <person name="Evans J."/>
            <person name="Lu Z."/>
            <person name="Zhao P."/>
            <person name="Sumathipala N."/>
            <person name="Altincicek B."/>
            <person name="Vilcinskas A."/>
            <person name="Williams M."/>
            <person name="Hultmark D."/>
            <person name="Hetru C."/>
            <person name="Jiang H."/>
            <person name="Grimmelikhuijzen C.J."/>
            <person name="Hauser F."/>
            <person name="Cazzamali G."/>
            <person name="Williamson M."/>
            <person name="Park Y."/>
            <person name="Li B."/>
            <person name="Tanaka Y."/>
            <person name="Predel R."/>
            <person name="Neupert S."/>
            <person name="Schachtner J."/>
            <person name="Verleyen P."/>
            <person name="Raible F."/>
            <person name="Bork P."/>
            <person name="Friedrich M."/>
            <person name="Walden K.K."/>
            <person name="Robertson H.M."/>
            <person name="Angeli S."/>
            <person name="Foret S."/>
            <person name="Bucher G."/>
            <person name="Schuetz S."/>
            <person name="Maleszka R."/>
            <person name="Wimmer E.A."/>
            <person name="Beeman R.W."/>
            <person name="Lorenzen M."/>
            <person name="Tomoyasu Y."/>
            <person name="Miller S.C."/>
            <person name="Grossmann D."/>
            <person name="Bucher G."/>
        </authorList>
    </citation>
    <scope>NUCLEOTIDE SEQUENCE [LARGE SCALE GENOMIC DNA]</scope>
    <source>
        <strain evidence="5 6">Georgia GA2</strain>
    </source>
</reference>
<proteinExistence type="predicted"/>
<sequence>MKDSKLVLKEARDAIKNKNYETALKLCKQILKEEKNNYMALVFLGVSLQETGQNAKALKAFQEAIEANPSNPLAWNGLINYYEKIDTKETKLDLINAYISLIGIETGEKKILECVQKLANLCEFGDLAKIVTAIFSVLKEGKCDSAECAVCLINILSKIENLAPDLVPIYEETLKLALNNQKTVCTKYFSDYLNLLYKQDKAGELLQQAKKMHEMFESDWISLRWICKIFNEVYVESGTLIESVENMANYSESLSKLEAPSATGLFTQSILLVEQKKIIEAKDVLEQVVGVLPGLVHAWVLLLKCCMQLLLYDEAINAANKLEKLLQNKKILKKSVNVLMVEVLSRSEEEADLRKALQLFENIETEVKSACNQHLIRANINLKKFTEAKSLLQEFNSTDKTHILLKAQLLHKQEKFSEALEILERENCESCEWWLEIGSLYWDCGHFDKSLIPFLKATKLDPNNYKCFLFLGHFYKRNNDFDKARRCYEKAFKINKRCAEAGIELSKIYRKLKNWDANLNLLQALTSGIINAKNSWAWMQLGLHHLEQLDYDKAVTNLRFVIRIDENNAHCWESLADAYLAKGAYTSALKCYEKTSSLVSEAWYPMLQKGHIKQILGEFAEARLEFEEILKFNKFYVPALKGMAETCLLQARHCYKDQRLGTSRDHAQVATDHLIRALSQRGDLSCLWKLLGNGCLFVANLPEKHSCLLIAKKFVEGRDVVGDTVLEKSDLFALAARCFFKSLGLVEDNFLIWHDLAVCYLSHGLSSGSSELITKAQTILQHCTANNPTYWPHWNLLGNVAMHLNPPNYKFAQHCFIKAVIADSHSAVSWTNLGTLYFLLGDFKLANQAFSQAQRSDPNYVNSWIGQALLAETLAHEDAMDLFRHSTQLRVHKQGALGYAHWVCKTLKESPVDTVVYSIHNMHAVPVACDVITWYTEHDPMNATAWNMLGILKERMGLKLGALEAFKNALTLSDKKQRDLARVNYGRLLAALGKYQQAVDSFTKVEAATFNSGSGLALALFKDKLYKESYEVYESTLHWLSDDSNLQSNLLVALASMAYMFEGPEAAKTLLFQSIQLENPSPWGFYAISSLGLLHDDFNLTDLVLSELKKIISRSCGPHFAVLASYFHLLQGKNKQSVCEVSKIVFMYPDQAPVWATLSSVLIRVGKDAKAAANCAQIAMKLGQATNTNVTKILCLVALSFLIVGDTAKALLMAQKAIHCYPNLAEGWAVFIAALVRSKRTNRVPEFLKIAQQLNPLRVKFVAMLQVTLWLIFALISSGFAQSCKTRGEWCADTYQCCGGCCIRNTCIDTYQDCRIISDPCLEFYCPPDEMCRLYQPRCEGCEIEKRCVPAGATDTVMFMDPEKLPSAASTVRLFTYWPVFLSLKFLIF</sequence>
<evidence type="ECO:0000256" key="4">
    <source>
        <dbReference type="SAM" id="Coils"/>
    </source>
</evidence>
<dbReference type="Pfam" id="PF13181">
    <property type="entry name" value="TPR_8"/>
    <property type="match status" value="3"/>
</dbReference>
<dbReference type="Proteomes" id="UP000007266">
    <property type="component" value="Linkage group 7"/>
</dbReference>
<keyword evidence="1" id="KW-0677">Repeat</keyword>
<organism evidence="5 6">
    <name type="scientific">Tribolium castaneum</name>
    <name type="common">Red flour beetle</name>
    <dbReference type="NCBI Taxonomy" id="7070"/>
    <lineage>
        <taxon>Eukaryota</taxon>
        <taxon>Metazoa</taxon>
        <taxon>Ecdysozoa</taxon>
        <taxon>Arthropoda</taxon>
        <taxon>Hexapoda</taxon>
        <taxon>Insecta</taxon>
        <taxon>Pterygota</taxon>
        <taxon>Neoptera</taxon>
        <taxon>Endopterygota</taxon>
        <taxon>Coleoptera</taxon>
        <taxon>Polyphaga</taxon>
        <taxon>Cucujiformia</taxon>
        <taxon>Tenebrionidae</taxon>
        <taxon>Tenebrionidae incertae sedis</taxon>
        <taxon>Tribolium</taxon>
    </lineage>
</organism>
<dbReference type="Pfam" id="PF14559">
    <property type="entry name" value="TPR_19"/>
    <property type="match status" value="1"/>
</dbReference>
<name>A0A139WFG6_TRICA</name>
<evidence type="ECO:0000256" key="3">
    <source>
        <dbReference type="PROSITE-ProRule" id="PRU00339"/>
    </source>
</evidence>
<protein>
    <submittedName>
        <fullName evidence="5">Tetratricopeptide repeat protein 37-like Protein</fullName>
    </submittedName>
</protein>
<gene>
    <name evidence="5" type="primary">AUGUSTUS-3.0.2_31189</name>
    <name evidence="5" type="ORF">TcasGA2_TC031189</name>
</gene>
<dbReference type="Gene3D" id="1.25.40.10">
    <property type="entry name" value="Tetratricopeptide repeat domain"/>
    <property type="match status" value="7"/>
</dbReference>
<dbReference type="GO" id="GO:0000956">
    <property type="term" value="P:nuclear-transcribed mRNA catabolic process"/>
    <property type="evidence" value="ECO:0000318"/>
    <property type="project" value="GO_Central"/>
</dbReference>
<dbReference type="PANTHER" id="PTHR15704">
    <property type="entry name" value="SUPERKILLER 3 PROTEIN-RELATED"/>
    <property type="match status" value="1"/>
</dbReference>
<keyword evidence="2 3" id="KW-0802">TPR repeat</keyword>
<dbReference type="eggNOG" id="KOG1127">
    <property type="taxonomic scope" value="Eukaryota"/>
</dbReference>
<feature type="repeat" description="TPR" evidence="3">
    <location>
        <begin position="38"/>
        <end position="71"/>
    </location>
</feature>
<dbReference type="STRING" id="7070.A0A139WFG6"/>
<keyword evidence="4" id="KW-0175">Coiled coil</keyword>
<dbReference type="InterPro" id="IPR019734">
    <property type="entry name" value="TPR_rpt"/>
</dbReference>
<dbReference type="OMA" id="CQWELDP"/>
<feature type="repeat" description="TPR" evidence="3">
    <location>
        <begin position="827"/>
        <end position="860"/>
    </location>
</feature>
<evidence type="ECO:0000313" key="5">
    <source>
        <dbReference type="EMBL" id="KYB26666.1"/>
    </source>
</evidence>
<feature type="repeat" description="TPR" evidence="3">
    <location>
        <begin position="535"/>
        <end position="568"/>
    </location>
</feature>
<dbReference type="InterPro" id="IPR011990">
    <property type="entry name" value="TPR-like_helical_dom_sf"/>
</dbReference>
<dbReference type="InterPro" id="IPR039226">
    <property type="entry name" value="Ski3/TTC37"/>
</dbReference>
<dbReference type="SMART" id="SM00028">
    <property type="entry name" value="TPR"/>
    <property type="match status" value="13"/>
</dbReference>